<evidence type="ECO:0000313" key="2">
    <source>
        <dbReference type="EMBL" id="KAL5108857.1"/>
    </source>
</evidence>
<dbReference type="Proteomes" id="UP001651158">
    <property type="component" value="Unassembled WGS sequence"/>
</dbReference>
<dbReference type="Gene3D" id="1.20.144.10">
    <property type="entry name" value="Phosphatidic acid phosphatase type 2/haloperoxidase"/>
    <property type="match status" value="1"/>
</dbReference>
<evidence type="ECO:0000313" key="3">
    <source>
        <dbReference type="Proteomes" id="UP001651158"/>
    </source>
</evidence>
<keyword evidence="1" id="KW-0812">Transmembrane</keyword>
<keyword evidence="1" id="KW-1133">Transmembrane helix</keyword>
<keyword evidence="1" id="KW-0472">Membrane</keyword>
<keyword evidence="3" id="KW-1185">Reference proteome</keyword>
<name>A0ABR4QH17_9CEST</name>
<gene>
    <name evidence="2" type="ORF">TcWFU_004554</name>
</gene>
<sequence length="90" mass="10554">MHTYCILRIYLEYHYVNQVCVGALVGSILGCLWFYVVHVILTPHFPWIVESKIGRAFMLQDFTHIPNIFTFEYNAVKAFRSQSGTGRRRL</sequence>
<comment type="caution">
    <text evidence="2">The sequence shown here is derived from an EMBL/GenBank/DDBJ whole genome shotgun (WGS) entry which is preliminary data.</text>
</comment>
<evidence type="ECO:0000256" key="1">
    <source>
        <dbReference type="SAM" id="Phobius"/>
    </source>
</evidence>
<reference evidence="2 3" key="1">
    <citation type="journal article" date="2022" name="Front. Cell. Infect. Microbiol.">
        <title>The Genomes of Two Strains of Taenia crassiceps the Animal Model for the Study of Human Cysticercosis.</title>
        <authorList>
            <person name="Bobes R.J."/>
            <person name="Estrada K."/>
            <person name="Rios-Valencia D.G."/>
            <person name="Calderon-Gallegos A."/>
            <person name="de la Torre P."/>
            <person name="Carrero J.C."/>
            <person name="Sanchez-Flores A."/>
            <person name="Laclette J.P."/>
        </authorList>
    </citation>
    <scope>NUCLEOTIDE SEQUENCE [LARGE SCALE GENOMIC DNA]</scope>
    <source>
        <strain evidence="2">WFUcys</strain>
    </source>
</reference>
<organism evidence="2 3">
    <name type="scientific">Taenia crassiceps</name>
    <dbReference type="NCBI Taxonomy" id="6207"/>
    <lineage>
        <taxon>Eukaryota</taxon>
        <taxon>Metazoa</taxon>
        <taxon>Spiralia</taxon>
        <taxon>Lophotrochozoa</taxon>
        <taxon>Platyhelminthes</taxon>
        <taxon>Cestoda</taxon>
        <taxon>Eucestoda</taxon>
        <taxon>Cyclophyllidea</taxon>
        <taxon>Taeniidae</taxon>
        <taxon>Taenia</taxon>
    </lineage>
</organism>
<proteinExistence type="predicted"/>
<protein>
    <submittedName>
        <fullName evidence="2">Lipid phosphate phosphatase gamma</fullName>
    </submittedName>
</protein>
<feature type="transmembrane region" description="Helical" evidence="1">
    <location>
        <begin position="15"/>
        <end position="36"/>
    </location>
</feature>
<accession>A0ABR4QH17</accession>
<dbReference type="EMBL" id="JAKROA010000003">
    <property type="protein sequence ID" value="KAL5108857.1"/>
    <property type="molecule type" value="Genomic_DNA"/>
</dbReference>